<keyword evidence="1" id="KW-0560">Oxidoreductase</keyword>
<dbReference type="AlphaFoldDB" id="A0A2L0FBT4"/>
<dbReference type="EMBL" id="CP012673">
    <property type="protein sequence ID" value="AUX48967.1"/>
    <property type="molecule type" value="Genomic_DNA"/>
</dbReference>
<dbReference type="Proteomes" id="UP000238348">
    <property type="component" value="Chromosome"/>
</dbReference>
<gene>
    <name evidence="1" type="ORF">SOCE26_105120</name>
</gene>
<evidence type="ECO:0000313" key="1">
    <source>
        <dbReference type="EMBL" id="AUX48967.1"/>
    </source>
</evidence>
<organism evidence="1 2">
    <name type="scientific">Sorangium cellulosum</name>
    <name type="common">Polyangium cellulosum</name>
    <dbReference type="NCBI Taxonomy" id="56"/>
    <lineage>
        <taxon>Bacteria</taxon>
        <taxon>Pseudomonadati</taxon>
        <taxon>Myxococcota</taxon>
        <taxon>Polyangia</taxon>
        <taxon>Polyangiales</taxon>
        <taxon>Polyangiaceae</taxon>
        <taxon>Sorangium</taxon>
    </lineage>
</organism>
<reference evidence="1 2" key="1">
    <citation type="submission" date="2015-09" db="EMBL/GenBank/DDBJ databases">
        <title>Sorangium comparison.</title>
        <authorList>
            <person name="Zaburannyi N."/>
            <person name="Bunk B."/>
            <person name="Overmann J."/>
            <person name="Mueller R."/>
        </authorList>
    </citation>
    <scope>NUCLEOTIDE SEQUENCE [LARGE SCALE GENOMIC DNA]</scope>
    <source>
        <strain evidence="1 2">So ce26</strain>
    </source>
</reference>
<keyword evidence="1" id="KW-0223">Dioxygenase</keyword>
<dbReference type="SUPFAM" id="SSF51197">
    <property type="entry name" value="Clavaminate synthase-like"/>
    <property type="match status" value="1"/>
</dbReference>
<name>A0A2L0FBT4_SORCE</name>
<protein>
    <submittedName>
        <fullName evidence="1">Phytanoyl-CoA dioxygenase</fullName>
    </submittedName>
</protein>
<accession>A0A2L0FBT4</accession>
<dbReference type="PANTHER" id="PTHR37563">
    <property type="entry name" value="PHYTANOYL-COA DIOXYGENASE FAMILY PROTEIN (AFU_ORTHOLOGUE AFUA_2G03330)"/>
    <property type="match status" value="1"/>
</dbReference>
<proteinExistence type="predicted"/>
<dbReference type="PANTHER" id="PTHR37563:SF2">
    <property type="entry name" value="PHYTANOYL-COA DIOXYGENASE FAMILY PROTEIN (AFU_ORTHOLOGUE AFUA_2G03330)"/>
    <property type="match status" value="1"/>
</dbReference>
<dbReference type="Gene3D" id="2.60.120.620">
    <property type="entry name" value="q2cbj1_9rhob like domain"/>
    <property type="match status" value="1"/>
</dbReference>
<dbReference type="Pfam" id="PF05721">
    <property type="entry name" value="PhyH"/>
    <property type="match status" value="1"/>
</dbReference>
<dbReference type="InterPro" id="IPR008775">
    <property type="entry name" value="Phytyl_CoA_dOase-like"/>
</dbReference>
<evidence type="ECO:0000313" key="2">
    <source>
        <dbReference type="Proteomes" id="UP000238348"/>
    </source>
</evidence>
<sequence length="289" mass="32687">MHEEAVLSLTTPAEPYQAGWYVMSQTRYTSADVDELARTVQRDGFCLIKNLIPKSLLLPWQEAFAPLLEGHIAREGDLKNRGPQRYYVTLPFAAPFAEPRIYENETLLAVVERLVGADMTMVQLATDTPLLGSDYQDVHRDTPPLFPETGKETPAFQLAVNFPLVDVTPENGPVEIARGTHMLSKAEGLRLLEAGEVRLEPVLMELGDVMVRDVRGLHRGSPNRTREPRPMVVIGYSRRWLFRPEVSIRVPRASLPHLSDRAKQMLRFNPIVESLDEPVEPEVYQAYAY</sequence>
<dbReference type="InterPro" id="IPR051961">
    <property type="entry name" value="Fungal_Metabolite_Diox"/>
</dbReference>
<dbReference type="GO" id="GO:0016706">
    <property type="term" value="F:2-oxoglutarate-dependent dioxygenase activity"/>
    <property type="evidence" value="ECO:0007669"/>
    <property type="project" value="UniProtKB-ARBA"/>
</dbReference>